<name>A0A8H4CDF3_COLGL</name>
<dbReference type="RefSeq" id="XP_045260917.1">
    <property type="nucleotide sequence ID" value="XM_045414795.1"/>
</dbReference>
<dbReference type="EMBL" id="WVTB01000066">
    <property type="protein sequence ID" value="KAF3801758.1"/>
    <property type="molecule type" value="Genomic_DNA"/>
</dbReference>
<protein>
    <submittedName>
        <fullName evidence="1">Uncharacterized protein</fullName>
    </submittedName>
</protein>
<keyword evidence="2" id="KW-1185">Reference proteome</keyword>
<proteinExistence type="predicted"/>
<evidence type="ECO:0000313" key="2">
    <source>
        <dbReference type="Proteomes" id="UP000613401"/>
    </source>
</evidence>
<gene>
    <name evidence="1" type="ORF">GCG54_00014976</name>
</gene>
<dbReference type="GeneID" id="69022083"/>
<comment type="caution">
    <text evidence="1">The sequence shown here is derived from an EMBL/GenBank/DDBJ whole genome shotgun (WGS) entry which is preliminary data.</text>
</comment>
<evidence type="ECO:0000313" key="1">
    <source>
        <dbReference type="EMBL" id="KAF3801758.1"/>
    </source>
</evidence>
<reference evidence="1" key="1">
    <citation type="journal article" date="2020" name="Phytopathology">
        <title>Genome sequence and comparative analysis of Colletotrichum gloeosporioides isolated from Liriodendron leaves.</title>
        <authorList>
            <person name="Fu F.F."/>
            <person name="Hao Z."/>
            <person name="Wang P."/>
            <person name="Lu Y."/>
            <person name="Xue L.J."/>
            <person name="Wei G."/>
            <person name="Tian Y."/>
            <person name="Baishi H."/>
            <person name="Xu H."/>
            <person name="Shi J."/>
            <person name="Cheng T."/>
            <person name="Wang G."/>
            <person name="Yi Y."/>
            <person name="Chen J."/>
        </authorList>
    </citation>
    <scope>NUCLEOTIDE SEQUENCE</scope>
    <source>
        <strain evidence="1">Lc1</strain>
    </source>
</reference>
<sequence>MQTRKLTCLLRLHLATSSEDAEPDRSLLGSIYTLMVVRYVNVVKENIGKVRVRQLISMENIRLET</sequence>
<organism evidence="1 2">
    <name type="scientific">Colletotrichum gloeosporioides</name>
    <name type="common">Anthracnose fungus</name>
    <name type="synonym">Glomerella cingulata</name>
    <dbReference type="NCBI Taxonomy" id="474922"/>
    <lineage>
        <taxon>Eukaryota</taxon>
        <taxon>Fungi</taxon>
        <taxon>Dikarya</taxon>
        <taxon>Ascomycota</taxon>
        <taxon>Pezizomycotina</taxon>
        <taxon>Sordariomycetes</taxon>
        <taxon>Hypocreomycetidae</taxon>
        <taxon>Glomerellales</taxon>
        <taxon>Glomerellaceae</taxon>
        <taxon>Colletotrichum</taxon>
        <taxon>Colletotrichum gloeosporioides species complex</taxon>
    </lineage>
</organism>
<dbReference type="AlphaFoldDB" id="A0A8H4CDF3"/>
<reference evidence="1" key="2">
    <citation type="submission" date="2020-03" db="EMBL/GenBank/DDBJ databases">
        <authorList>
            <person name="Fu F.-F."/>
            <person name="Chen J."/>
        </authorList>
    </citation>
    <scope>NUCLEOTIDE SEQUENCE</scope>
    <source>
        <strain evidence="1">Lc1</strain>
    </source>
</reference>
<dbReference type="Proteomes" id="UP000613401">
    <property type="component" value="Unassembled WGS sequence"/>
</dbReference>
<accession>A0A8H4CDF3</accession>